<protein>
    <submittedName>
        <fullName evidence="2">Putative cardiolipin synthase</fullName>
    </submittedName>
</protein>
<dbReference type="InterPro" id="IPR001736">
    <property type="entry name" value="PLipase_D/transphosphatidylase"/>
</dbReference>
<dbReference type="SUPFAM" id="SSF56024">
    <property type="entry name" value="Phospholipase D/nuclease"/>
    <property type="match status" value="2"/>
</dbReference>
<feature type="domain" description="PLD phosphodiesterase" evidence="1">
    <location>
        <begin position="370"/>
        <end position="397"/>
    </location>
</feature>
<dbReference type="Proteomes" id="UP000194450">
    <property type="component" value="Unassembled WGS sequence"/>
</dbReference>
<dbReference type="Gene3D" id="3.30.870.10">
    <property type="entry name" value="Endonuclease Chain A"/>
    <property type="match status" value="2"/>
</dbReference>
<gene>
    <name evidence="2" type="ORF">SAMN06297229_0126</name>
</gene>
<organism evidence="2 3">
    <name type="scientific">Pseudidiomarina planktonica</name>
    <dbReference type="NCBI Taxonomy" id="1323738"/>
    <lineage>
        <taxon>Bacteria</taxon>
        <taxon>Pseudomonadati</taxon>
        <taxon>Pseudomonadota</taxon>
        <taxon>Gammaproteobacteria</taxon>
        <taxon>Alteromonadales</taxon>
        <taxon>Idiomarinaceae</taxon>
        <taxon>Pseudidiomarina</taxon>
    </lineage>
</organism>
<dbReference type="OrthoDB" id="9814092at2"/>
<dbReference type="AlphaFoldDB" id="A0A1Y6E719"/>
<feature type="domain" description="PLD phosphodiesterase" evidence="1">
    <location>
        <begin position="135"/>
        <end position="162"/>
    </location>
</feature>
<sequence length="475" mass="53985">MLDNTAVTSGRWAEFVNQHAAASVSSGYRLLANGADALEARQVSTRCAHSRVCIQTYIWEDDDSGRLLMAELLTAAKRGVQVYLLLDDMDVRGNDYALALLDQHPNIHIRLFNPFRFRFSPVHALVEVILRGSELNHRMHNKAWLVDGLFAVIGGRNIGDAYFDRSQETNFIDLDMAVVGGEAAAAETSFWSYWQHPLAIPVHRLKRLRKAARAWEKHPLWLKLKHLPEMADAITQKPPKLNDDSRWLSPNYYQWHANAQFIADNANKVQRTNQQSAGVLQAILFRFARAKQQVHIISPYFTPGEAGVAMLASMVAKGVEVKVLTNSLASNDVLFAHSGYAKRRRSLLAAGVKLFEMKAEQKSRLRLSTAKASLHSKALVIDQQEVFVGSFNLGARSAMINTELGIFIDDNDMANRLINIFTESTRSEICYRLRYINQRVVWQDTQNCYLREPDSRWWRRLLAWLAQQLPLESQL</sequence>
<dbReference type="PROSITE" id="PS50035">
    <property type="entry name" value="PLD"/>
    <property type="match status" value="2"/>
</dbReference>
<dbReference type="CDD" id="cd09111">
    <property type="entry name" value="PLDc_ymdC_like_1"/>
    <property type="match status" value="1"/>
</dbReference>
<dbReference type="GO" id="GO:0030572">
    <property type="term" value="F:phosphatidyltransferase activity"/>
    <property type="evidence" value="ECO:0007669"/>
    <property type="project" value="UniProtKB-ARBA"/>
</dbReference>
<dbReference type="RefSeq" id="WP_086433332.1">
    <property type="nucleotide sequence ID" value="NZ_FXWH01000001.1"/>
</dbReference>
<reference evidence="3" key="1">
    <citation type="submission" date="2017-04" db="EMBL/GenBank/DDBJ databases">
        <authorList>
            <person name="Varghese N."/>
            <person name="Submissions S."/>
        </authorList>
    </citation>
    <scope>NUCLEOTIDE SEQUENCE [LARGE SCALE GENOMIC DNA]</scope>
</reference>
<dbReference type="Pfam" id="PF13091">
    <property type="entry name" value="PLDc_2"/>
    <property type="match status" value="2"/>
</dbReference>
<evidence type="ECO:0000259" key="1">
    <source>
        <dbReference type="PROSITE" id="PS50035"/>
    </source>
</evidence>
<dbReference type="PANTHER" id="PTHR21248">
    <property type="entry name" value="CARDIOLIPIN SYNTHASE"/>
    <property type="match status" value="1"/>
</dbReference>
<dbReference type="EMBL" id="FXWH01000001">
    <property type="protein sequence ID" value="SMQ58504.1"/>
    <property type="molecule type" value="Genomic_DNA"/>
</dbReference>
<dbReference type="PANTHER" id="PTHR21248:SF12">
    <property type="entry name" value="CARDIOLIPIN SYNTHASE C"/>
    <property type="match status" value="1"/>
</dbReference>
<keyword evidence="3" id="KW-1185">Reference proteome</keyword>
<dbReference type="SMART" id="SM00155">
    <property type="entry name" value="PLDc"/>
    <property type="match status" value="2"/>
</dbReference>
<proteinExistence type="predicted"/>
<dbReference type="InterPro" id="IPR025202">
    <property type="entry name" value="PLD-like_dom"/>
</dbReference>
<dbReference type="CDD" id="cd09113">
    <property type="entry name" value="PLDc_ymdC_like_2"/>
    <property type="match status" value="1"/>
</dbReference>
<evidence type="ECO:0000313" key="3">
    <source>
        <dbReference type="Proteomes" id="UP000194450"/>
    </source>
</evidence>
<dbReference type="GO" id="GO:0032049">
    <property type="term" value="P:cardiolipin biosynthetic process"/>
    <property type="evidence" value="ECO:0007669"/>
    <property type="project" value="UniProtKB-ARBA"/>
</dbReference>
<accession>A0A1Y6E719</accession>
<name>A0A1Y6E719_9GAMM</name>
<evidence type="ECO:0000313" key="2">
    <source>
        <dbReference type="EMBL" id="SMQ58504.1"/>
    </source>
</evidence>